<organism evidence="2">
    <name type="scientific">Tanacetum cinerariifolium</name>
    <name type="common">Dalmatian daisy</name>
    <name type="synonym">Chrysanthemum cinerariifolium</name>
    <dbReference type="NCBI Taxonomy" id="118510"/>
    <lineage>
        <taxon>Eukaryota</taxon>
        <taxon>Viridiplantae</taxon>
        <taxon>Streptophyta</taxon>
        <taxon>Embryophyta</taxon>
        <taxon>Tracheophyta</taxon>
        <taxon>Spermatophyta</taxon>
        <taxon>Magnoliopsida</taxon>
        <taxon>eudicotyledons</taxon>
        <taxon>Gunneridae</taxon>
        <taxon>Pentapetalae</taxon>
        <taxon>asterids</taxon>
        <taxon>campanulids</taxon>
        <taxon>Asterales</taxon>
        <taxon>Asteraceae</taxon>
        <taxon>Asteroideae</taxon>
        <taxon>Anthemideae</taxon>
        <taxon>Anthemidinae</taxon>
        <taxon>Tanacetum</taxon>
    </lineage>
</organism>
<reference evidence="2" key="1">
    <citation type="journal article" date="2019" name="Sci. Rep.">
        <title>Draft genome of Tanacetum cinerariifolium, the natural source of mosquito coil.</title>
        <authorList>
            <person name="Yamashiro T."/>
            <person name="Shiraishi A."/>
            <person name="Satake H."/>
            <person name="Nakayama K."/>
        </authorList>
    </citation>
    <scope>NUCLEOTIDE SEQUENCE</scope>
</reference>
<sequence length="69" mass="7169">HEKLDQAHSADDVVGRAAIGDEGARDQRPPAAPAKRVEEAARAGQPAGIFDFLALLGLLLHGLADDADT</sequence>
<feature type="non-terminal residue" evidence="2">
    <location>
        <position position="1"/>
    </location>
</feature>
<proteinExistence type="predicted"/>
<dbReference type="AlphaFoldDB" id="A0A699XEN4"/>
<gene>
    <name evidence="2" type="ORF">Tci_930334</name>
</gene>
<feature type="region of interest" description="Disordered" evidence="1">
    <location>
        <begin position="1"/>
        <end position="40"/>
    </location>
</feature>
<evidence type="ECO:0000313" key="2">
    <source>
        <dbReference type="EMBL" id="GFD58365.1"/>
    </source>
</evidence>
<dbReference type="EMBL" id="BKCJ011852003">
    <property type="protein sequence ID" value="GFD58365.1"/>
    <property type="molecule type" value="Genomic_DNA"/>
</dbReference>
<name>A0A699XEN4_TANCI</name>
<feature type="compositionally biased region" description="Basic and acidic residues" evidence="1">
    <location>
        <begin position="1"/>
        <end position="14"/>
    </location>
</feature>
<comment type="caution">
    <text evidence="2">The sequence shown here is derived from an EMBL/GenBank/DDBJ whole genome shotgun (WGS) entry which is preliminary data.</text>
</comment>
<protein>
    <submittedName>
        <fullName evidence="2">Uncharacterized protein</fullName>
    </submittedName>
</protein>
<evidence type="ECO:0000256" key="1">
    <source>
        <dbReference type="SAM" id="MobiDB-lite"/>
    </source>
</evidence>
<accession>A0A699XEN4</accession>